<dbReference type="EMBL" id="MN739626">
    <property type="protein sequence ID" value="QHT16455.1"/>
    <property type="molecule type" value="Genomic_DNA"/>
</dbReference>
<sequence length="312" mass="37282">MDIVPKNEFISLETLETYIEKYPEDAEKWLEFIHDPEESEKKRRRRATYPNIDVNEEIYKIYEELYNVEAEKPIDDYKDGCLFCKKSWLATDGVPTVTLICGHKFHTVCSMIDQYNGDTTRCIVPDCDIDTWDYVRKIVRSKESVKSKSENILLASIEKRKDFKEDLKELKQHVSNVSIKHGLVRKMISNGKKEFVHNNLYSLNQIQNDINESVKTVKESEQMHDYKKSVAEYRKKANYVFRKYHVSFRELSQRGLLTASWRLRWILERHRNPFSYYRMGFRMQPGKKLWKDTLPQSEREDEVELLEENEII</sequence>
<protein>
    <submittedName>
        <fullName evidence="2">Uncharacterized protein</fullName>
    </submittedName>
</protein>
<evidence type="ECO:0000256" key="1">
    <source>
        <dbReference type="SAM" id="Coils"/>
    </source>
</evidence>
<dbReference type="AlphaFoldDB" id="A0A6C0DLJ7"/>
<evidence type="ECO:0000313" key="2">
    <source>
        <dbReference type="EMBL" id="QHT16455.1"/>
    </source>
</evidence>
<name>A0A6C0DLJ7_9ZZZZ</name>
<keyword evidence="1" id="KW-0175">Coiled coil</keyword>
<feature type="coiled-coil region" evidence="1">
    <location>
        <begin position="160"/>
        <end position="223"/>
    </location>
</feature>
<accession>A0A6C0DLJ7</accession>
<proteinExistence type="predicted"/>
<organism evidence="2">
    <name type="scientific">viral metagenome</name>
    <dbReference type="NCBI Taxonomy" id="1070528"/>
    <lineage>
        <taxon>unclassified sequences</taxon>
        <taxon>metagenomes</taxon>
        <taxon>organismal metagenomes</taxon>
    </lineage>
</organism>
<dbReference type="SUPFAM" id="SSF57850">
    <property type="entry name" value="RING/U-box"/>
    <property type="match status" value="1"/>
</dbReference>
<reference evidence="2" key="1">
    <citation type="journal article" date="2020" name="Nature">
        <title>Giant virus diversity and host interactions through global metagenomics.</title>
        <authorList>
            <person name="Schulz F."/>
            <person name="Roux S."/>
            <person name="Paez-Espino D."/>
            <person name="Jungbluth S."/>
            <person name="Walsh D.A."/>
            <person name="Denef V.J."/>
            <person name="McMahon K.D."/>
            <person name="Konstantinidis K.T."/>
            <person name="Eloe-Fadrosh E.A."/>
            <person name="Kyrpides N.C."/>
            <person name="Woyke T."/>
        </authorList>
    </citation>
    <scope>NUCLEOTIDE SEQUENCE</scope>
    <source>
        <strain evidence="2">GVMAG-M-3300023174-189</strain>
    </source>
</reference>